<dbReference type="InterPro" id="IPR007488">
    <property type="entry name" value="DUF535"/>
</dbReference>
<evidence type="ECO:0000313" key="2">
    <source>
        <dbReference type="Proteomes" id="UP000033352"/>
    </source>
</evidence>
<reference evidence="1 2" key="1">
    <citation type="submission" date="2015-03" db="EMBL/GenBank/DDBJ databases">
        <authorList>
            <person name="McCorrison J."/>
            <person name="Sanka R."/>
            <person name="Adams M."/>
            <person name="Brinkac L."/>
            <person name="Nierman W."/>
            <person name="Sutton G."/>
            <person name="Nelson K."/>
            <person name="Kiedrowski L."/>
            <person name="Guerrero D."/>
            <person name="Bonomo R."/>
        </authorList>
    </citation>
    <scope>NUCLEOTIDE SEQUENCE [LARGE SCALE GENOMIC DNA]</scope>
    <source>
        <strain evidence="1 2">35699</strain>
    </source>
</reference>
<accession>A0A0F1AHN3</accession>
<evidence type="ECO:0000313" key="1">
    <source>
        <dbReference type="EMBL" id="KJN20485.1"/>
    </source>
</evidence>
<comment type="caution">
    <text evidence="1">The sequence shown here is derived from an EMBL/GenBank/DDBJ whole genome shotgun (WGS) entry which is preliminary data.</text>
</comment>
<dbReference type="GO" id="GO:0006974">
    <property type="term" value="P:DNA damage response"/>
    <property type="evidence" value="ECO:0007669"/>
    <property type="project" value="TreeGrafter"/>
</dbReference>
<dbReference type="Proteomes" id="UP000033352">
    <property type="component" value="Unassembled WGS sequence"/>
</dbReference>
<gene>
    <name evidence="1" type="ORF">SS37_20900</name>
</gene>
<protein>
    <submittedName>
        <fullName evidence="1">Virulence factor VirK</fullName>
    </submittedName>
</protein>
<dbReference type="PANTHER" id="PTHR38785">
    <property type="entry name" value="HOMOLOG OF VIRK"/>
    <property type="match status" value="1"/>
</dbReference>
<proteinExistence type="predicted"/>
<dbReference type="PATRIC" id="fig|1619248.3.peg.3857"/>
<name>A0A0F1AHN3_9ENTR</name>
<sequence>MYFYKFNCKSKNSTCRVSILKKNIIYELLSGRFVPAPVWRKKSFRAKFLLRLILYYSATKKVLSILTQKSELKWVLYNQHTFPCKPHRQYLTRNLNAKQRASAIVSHYQYVSSLNSRILSNALIKREETVLVELIGREETHFTISVSCAHKAEREGESTLWLRGDNKELLASMTFSAVSEEGEWHFIIGGLQGPGQHVPREAIKEATRALSGIFPKRVLMEFISRLAEFTSVHAIYGVSDNGHVFRSLRYRLSKGQHLHASYDDFWSLIGGIKQNSWRWQLPLTFERKSLEHIPSKKRAEYRRRFKILDDIAEQVRTLNTACLCAK</sequence>
<dbReference type="Pfam" id="PF04393">
    <property type="entry name" value="DUF535"/>
    <property type="match status" value="1"/>
</dbReference>
<organism evidence="1 2">
    <name type="scientific">Enterobacter sichuanensis</name>
    <dbReference type="NCBI Taxonomy" id="2071710"/>
    <lineage>
        <taxon>Bacteria</taxon>
        <taxon>Pseudomonadati</taxon>
        <taxon>Pseudomonadota</taxon>
        <taxon>Gammaproteobacteria</taxon>
        <taxon>Enterobacterales</taxon>
        <taxon>Enterobacteriaceae</taxon>
        <taxon>Enterobacter</taxon>
        <taxon>Enterobacter cloacae complex</taxon>
    </lineage>
</organism>
<dbReference type="EMBL" id="JZYX01000054">
    <property type="protein sequence ID" value="KJN20485.1"/>
    <property type="molecule type" value="Genomic_DNA"/>
</dbReference>
<dbReference type="PANTHER" id="PTHR38785:SF1">
    <property type="entry name" value="HOMOLOG OF VIRK"/>
    <property type="match status" value="1"/>
</dbReference>
<dbReference type="AlphaFoldDB" id="A0A0F1AHN3"/>